<evidence type="ECO:0000256" key="2">
    <source>
        <dbReference type="ARBA" id="ARBA00022692"/>
    </source>
</evidence>
<evidence type="ECO:0000259" key="8">
    <source>
        <dbReference type="Pfam" id="PF20684"/>
    </source>
</evidence>
<evidence type="ECO:0000313" key="9">
    <source>
        <dbReference type="EMBL" id="KAF9887525.1"/>
    </source>
</evidence>
<feature type="compositionally biased region" description="Polar residues" evidence="6">
    <location>
        <begin position="328"/>
        <end position="338"/>
    </location>
</feature>
<sequence length="368" mass="40107">MSDPVKYRFTSNVVPPSDAGWALIIVDAVLIVLTTLWMAMRIYSRHVRQIQLVAEDIVHIAALVFFYGFAGVSMSMILNGGLGHHLADLPPSHTTRLLKLSFASQVLYAISLGLVKIGICLMLVRIFFVRKFVVFAYILCGLSCSWAIMTTLVGILICQPVSMNWDPTTPGGTCGDQTAAFSAVGIVDIIVDVLILVLPIPMILNLQLPTANKMGLVAIFSVGILTIIFGAVRLKEVLSVDFTDFSFSAFASHAWSVAEAGVAIIVACSVHLRPVFDRLFSGLISSLRSSRRRGSTAPLSRKTNSKVQANSNPSRPYPDFEMWPVTADPQTSVVGSTPRSDDDVSEDNSSNKQIWVRTEFTAHDVSTK</sequence>
<dbReference type="InterPro" id="IPR052337">
    <property type="entry name" value="SAT4-like"/>
</dbReference>
<organism evidence="9 10">
    <name type="scientific">Aspergillus nanangensis</name>
    <dbReference type="NCBI Taxonomy" id="2582783"/>
    <lineage>
        <taxon>Eukaryota</taxon>
        <taxon>Fungi</taxon>
        <taxon>Dikarya</taxon>
        <taxon>Ascomycota</taxon>
        <taxon>Pezizomycotina</taxon>
        <taxon>Eurotiomycetes</taxon>
        <taxon>Eurotiomycetidae</taxon>
        <taxon>Eurotiales</taxon>
        <taxon>Aspergillaceae</taxon>
        <taxon>Aspergillus</taxon>
        <taxon>Aspergillus subgen. Circumdati</taxon>
    </lineage>
</organism>
<reference evidence="9" key="1">
    <citation type="journal article" date="2019" name="Beilstein J. Org. Chem.">
        <title>Nanangenines: drimane sesquiterpenoids as the dominant metabolite cohort of a novel Australian fungus, Aspergillus nanangensis.</title>
        <authorList>
            <person name="Lacey H.J."/>
            <person name="Gilchrist C.L.M."/>
            <person name="Crombie A."/>
            <person name="Kalaitzis J.A."/>
            <person name="Vuong D."/>
            <person name="Rutledge P.J."/>
            <person name="Turner P."/>
            <person name="Pitt J.I."/>
            <person name="Lacey E."/>
            <person name="Chooi Y.H."/>
            <person name="Piggott A.M."/>
        </authorList>
    </citation>
    <scope>NUCLEOTIDE SEQUENCE</scope>
    <source>
        <strain evidence="9">MST-FP2251</strain>
    </source>
</reference>
<feature type="transmembrane region" description="Helical" evidence="7">
    <location>
        <begin position="102"/>
        <end position="128"/>
    </location>
</feature>
<reference evidence="9" key="2">
    <citation type="submission" date="2020-02" db="EMBL/GenBank/DDBJ databases">
        <authorList>
            <person name="Gilchrist C.L.M."/>
            <person name="Chooi Y.-H."/>
        </authorList>
    </citation>
    <scope>NUCLEOTIDE SEQUENCE</scope>
    <source>
        <strain evidence="9">MST-FP2251</strain>
    </source>
</reference>
<dbReference type="Proteomes" id="UP001194746">
    <property type="component" value="Unassembled WGS sequence"/>
</dbReference>
<evidence type="ECO:0000256" key="4">
    <source>
        <dbReference type="ARBA" id="ARBA00023136"/>
    </source>
</evidence>
<evidence type="ECO:0000256" key="7">
    <source>
        <dbReference type="SAM" id="Phobius"/>
    </source>
</evidence>
<gene>
    <name evidence="9" type="ORF">FE257_010103</name>
</gene>
<evidence type="ECO:0000256" key="6">
    <source>
        <dbReference type="SAM" id="MobiDB-lite"/>
    </source>
</evidence>
<feature type="transmembrane region" description="Helical" evidence="7">
    <location>
        <begin position="216"/>
        <end position="234"/>
    </location>
</feature>
<feature type="compositionally biased region" description="Polar residues" evidence="6">
    <location>
        <begin position="297"/>
        <end position="314"/>
    </location>
</feature>
<dbReference type="PANTHER" id="PTHR33048">
    <property type="entry name" value="PTH11-LIKE INTEGRAL MEMBRANE PROTEIN (AFU_ORTHOLOGUE AFUA_5G11245)"/>
    <property type="match status" value="1"/>
</dbReference>
<dbReference type="EMBL" id="VCAU01000060">
    <property type="protein sequence ID" value="KAF9887525.1"/>
    <property type="molecule type" value="Genomic_DNA"/>
</dbReference>
<name>A0AAD4CJ97_ASPNN</name>
<feature type="transmembrane region" description="Helical" evidence="7">
    <location>
        <begin position="254"/>
        <end position="272"/>
    </location>
</feature>
<evidence type="ECO:0000256" key="3">
    <source>
        <dbReference type="ARBA" id="ARBA00022989"/>
    </source>
</evidence>
<feature type="transmembrane region" description="Helical" evidence="7">
    <location>
        <begin position="60"/>
        <end position="82"/>
    </location>
</feature>
<keyword evidence="2 7" id="KW-0812">Transmembrane</keyword>
<evidence type="ECO:0000256" key="5">
    <source>
        <dbReference type="ARBA" id="ARBA00038359"/>
    </source>
</evidence>
<evidence type="ECO:0000313" key="10">
    <source>
        <dbReference type="Proteomes" id="UP001194746"/>
    </source>
</evidence>
<proteinExistence type="inferred from homology"/>
<dbReference type="AlphaFoldDB" id="A0AAD4CJ97"/>
<feature type="domain" description="Rhodopsin" evidence="8">
    <location>
        <begin position="40"/>
        <end position="277"/>
    </location>
</feature>
<evidence type="ECO:0000256" key="1">
    <source>
        <dbReference type="ARBA" id="ARBA00004141"/>
    </source>
</evidence>
<feature type="transmembrane region" description="Helical" evidence="7">
    <location>
        <begin position="177"/>
        <end position="204"/>
    </location>
</feature>
<keyword evidence="10" id="KW-1185">Reference proteome</keyword>
<dbReference type="Pfam" id="PF20684">
    <property type="entry name" value="Fung_rhodopsin"/>
    <property type="match status" value="1"/>
</dbReference>
<comment type="caution">
    <text evidence="9">The sequence shown here is derived from an EMBL/GenBank/DDBJ whole genome shotgun (WGS) entry which is preliminary data.</text>
</comment>
<dbReference type="PANTHER" id="PTHR33048:SF57">
    <property type="entry name" value="INTEGRAL MEMBRANE PROTEIN-RELATED"/>
    <property type="match status" value="1"/>
</dbReference>
<feature type="region of interest" description="Disordered" evidence="6">
    <location>
        <begin position="294"/>
        <end position="368"/>
    </location>
</feature>
<protein>
    <recommendedName>
        <fullName evidence="8">Rhodopsin domain-containing protein</fullName>
    </recommendedName>
</protein>
<keyword evidence="3 7" id="KW-1133">Transmembrane helix</keyword>
<feature type="transmembrane region" description="Helical" evidence="7">
    <location>
        <begin position="135"/>
        <end position="157"/>
    </location>
</feature>
<dbReference type="InterPro" id="IPR049326">
    <property type="entry name" value="Rhodopsin_dom_fungi"/>
</dbReference>
<dbReference type="GO" id="GO:0016020">
    <property type="term" value="C:membrane"/>
    <property type="evidence" value="ECO:0007669"/>
    <property type="project" value="UniProtKB-SubCell"/>
</dbReference>
<accession>A0AAD4CJ97</accession>
<feature type="transmembrane region" description="Helical" evidence="7">
    <location>
        <begin position="20"/>
        <end position="39"/>
    </location>
</feature>
<comment type="similarity">
    <text evidence="5">Belongs to the SAT4 family.</text>
</comment>
<keyword evidence="4 7" id="KW-0472">Membrane</keyword>
<comment type="subcellular location">
    <subcellularLocation>
        <location evidence="1">Membrane</location>
        <topology evidence="1">Multi-pass membrane protein</topology>
    </subcellularLocation>
</comment>